<evidence type="ECO:0000259" key="5">
    <source>
        <dbReference type="Pfam" id="PF08531"/>
    </source>
</evidence>
<dbReference type="PANTHER" id="PTHR33307:SF6">
    <property type="entry name" value="ALPHA-RHAMNOSIDASE (EUROFUNG)-RELATED"/>
    <property type="match status" value="1"/>
</dbReference>
<name>A0ABW1ULC3_9LACO</name>
<dbReference type="InterPro" id="IPR035396">
    <property type="entry name" value="Bac_rhamnosid6H"/>
</dbReference>
<evidence type="ECO:0000256" key="2">
    <source>
        <dbReference type="ARBA" id="ARBA00012652"/>
    </source>
</evidence>
<sequence length="765" mass="85807">MLTKANPNFDFMGDWLQGPISDYGPDDAGYYQHNPNPIFRRSFQYDGDAPATLKVAVLGYDRIKLNGQRIGHAELNSDWTDYAKRLYYDSYDVTANLHSGVNQIEVELGNGMYNPSPLRLFGKYNLRERLGQIGEPRVLLNLIVAGQTVLTTDSSWEMRAGQLTFNNLYLGETWDNYHELEAWQPANTVPVTTSERTRLRPSMIPKVTRQQTITPVDVLPDGQALIVDFGEVVSGFFKITLQGTAQQRVKLQYSETKTAGKLDFSTSYVGNIGSIPGVSGGPGAPKLAIQTDRLICREGEQTFENQFCYHSFRYVKIQGCDRAAIKALEATYVHTDLTVVGQVKTDNPFLTQLFDAGMRTKLNNVHSIFEDCARERFGYGGDIVALAASNLYSFDLQQFYRKTLDDFLIEQTARGGLPETAPYMGIQTNGTGEGEGPILWQLVLPYLLLKQYQFYGERDLVQAVYPKAKRQLTYLLSIPLTELVQDCIGDHGSILVKDFHDETPDKEFIGYCTVLAFIKLMQRLAVIVEATEDAQTYQQQAEQLTQTMLDKFSHADGTLANGTQSAYAFALLLKVGDTQQNMTQLLAQLKRDQGIFTTGIYGTAALYHVLHHYQHDEIVAHWLTQDSAVSFKRMLATGNQVLAELFQGKYYSANHAMFTSYIQWFYEALSGIELSTDAVGSSKIIIQPFFMPGVNQLTATFTTIRGEIQTSWQRDGQLVHFKAQLPSSIEVQFKAPNPETKIISVTNFGDGQILIDYQVGATTER</sequence>
<dbReference type="Pfam" id="PF08531">
    <property type="entry name" value="Bac_rhamnosid_N"/>
    <property type="match status" value="1"/>
</dbReference>
<evidence type="ECO:0000259" key="6">
    <source>
        <dbReference type="Pfam" id="PF17389"/>
    </source>
</evidence>
<accession>A0ABW1ULC3</accession>
<evidence type="ECO:0000313" key="8">
    <source>
        <dbReference type="EMBL" id="MFC6295826.1"/>
    </source>
</evidence>
<evidence type="ECO:0000256" key="1">
    <source>
        <dbReference type="ARBA" id="ARBA00001445"/>
    </source>
</evidence>
<protein>
    <recommendedName>
        <fullName evidence="2">alpha-L-rhamnosidase</fullName>
        <ecNumber evidence="2">3.2.1.40</ecNumber>
    </recommendedName>
</protein>
<keyword evidence="3 8" id="KW-0378">Hydrolase</keyword>
<feature type="domain" description="Alpha-L-rhamnosidase six-hairpin glycosidase" evidence="6">
    <location>
        <begin position="340"/>
        <end position="668"/>
    </location>
</feature>
<dbReference type="Proteomes" id="UP001596227">
    <property type="component" value="Unassembled WGS sequence"/>
</dbReference>
<dbReference type="SUPFAM" id="SSF48208">
    <property type="entry name" value="Six-hairpin glycosidases"/>
    <property type="match status" value="1"/>
</dbReference>
<dbReference type="InterPro" id="IPR013737">
    <property type="entry name" value="Bac_rhamnosid_N"/>
</dbReference>
<comment type="catalytic activity">
    <reaction evidence="1">
        <text>Hydrolysis of terminal non-reducing alpha-L-rhamnose residues in alpha-L-rhamnosides.</text>
        <dbReference type="EC" id="3.2.1.40"/>
    </reaction>
</comment>
<gene>
    <name evidence="8" type="ORF">ACFQH1_11500</name>
</gene>
<feature type="domain" description="Alpha-L-rhamnosidase C-terminal" evidence="7">
    <location>
        <begin position="680"/>
        <end position="741"/>
    </location>
</feature>
<evidence type="ECO:0000259" key="4">
    <source>
        <dbReference type="Pfam" id="PF05592"/>
    </source>
</evidence>
<evidence type="ECO:0000256" key="3">
    <source>
        <dbReference type="ARBA" id="ARBA00022801"/>
    </source>
</evidence>
<dbReference type="PANTHER" id="PTHR33307">
    <property type="entry name" value="ALPHA-RHAMNOSIDASE (EUROFUNG)"/>
    <property type="match status" value="1"/>
</dbReference>
<organism evidence="8 9">
    <name type="scientific">Lactiplantibacillus daoliensis</name>
    <dbReference type="NCBI Taxonomy" id="2559916"/>
    <lineage>
        <taxon>Bacteria</taxon>
        <taxon>Bacillati</taxon>
        <taxon>Bacillota</taxon>
        <taxon>Bacilli</taxon>
        <taxon>Lactobacillales</taxon>
        <taxon>Lactobacillaceae</taxon>
        <taxon>Lactiplantibacillus</taxon>
    </lineage>
</organism>
<comment type="caution">
    <text evidence="8">The sequence shown here is derived from an EMBL/GenBank/DDBJ whole genome shotgun (WGS) entry which is preliminary data.</text>
</comment>
<dbReference type="Gene3D" id="1.50.10.10">
    <property type="match status" value="1"/>
</dbReference>
<feature type="domain" description="Bacterial alpha-L-rhamnosidase N-terminal" evidence="5">
    <location>
        <begin position="51"/>
        <end position="187"/>
    </location>
</feature>
<evidence type="ECO:0000313" key="9">
    <source>
        <dbReference type="Proteomes" id="UP001596227"/>
    </source>
</evidence>
<dbReference type="EMBL" id="JBHSSB010000031">
    <property type="protein sequence ID" value="MFC6295826.1"/>
    <property type="molecule type" value="Genomic_DNA"/>
</dbReference>
<dbReference type="RefSeq" id="WP_137607708.1">
    <property type="nucleotide sequence ID" value="NZ_BJDH01000006.1"/>
</dbReference>
<dbReference type="InterPro" id="IPR035398">
    <property type="entry name" value="Bac_rhamnosid_C"/>
</dbReference>
<dbReference type="InterPro" id="IPR016007">
    <property type="entry name" value="Alpha_rhamnosid"/>
</dbReference>
<dbReference type="Pfam" id="PF05592">
    <property type="entry name" value="Bac_rhamnosid"/>
    <property type="match status" value="1"/>
</dbReference>
<evidence type="ECO:0000259" key="7">
    <source>
        <dbReference type="Pfam" id="PF17390"/>
    </source>
</evidence>
<dbReference type="Pfam" id="PF17389">
    <property type="entry name" value="Bac_rhamnosid6H"/>
    <property type="match status" value="1"/>
</dbReference>
<dbReference type="Pfam" id="PF17390">
    <property type="entry name" value="Bac_rhamnosid_C"/>
    <property type="match status" value="1"/>
</dbReference>
<dbReference type="InterPro" id="IPR012341">
    <property type="entry name" value="6hp_glycosidase-like_sf"/>
</dbReference>
<keyword evidence="9" id="KW-1185">Reference proteome</keyword>
<proteinExistence type="predicted"/>
<dbReference type="InterPro" id="IPR008902">
    <property type="entry name" value="Rhamnosid_concanavalin"/>
</dbReference>
<dbReference type="InterPro" id="IPR008928">
    <property type="entry name" value="6-hairpin_glycosidase_sf"/>
</dbReference>
<reference evidence="9" key="1">
    <citation type="journal article" date="2019" name="Int. J. Syst. Evol. Microbiol.">
        <title>The Global Catalogue of Microorganisms (GCM) 10K type strain sequencing project: providing services to taxonomists for standard genome sequencing and annotation.</title>
        <authorList>
            <consortium name="The Broad Institute Genomics Platform"/>
            <consortium name="The Broad Institute Genome Sequencing Center for Infectious Disease"/>
            <person name="Wu L."/>
            <person name="Ma J."/>
        </authorList>
    </citation>
    <scope>NUCLEOTIDE SEQUENCE [LARGE SCALE GENOMIC DNA]</scope>
    <source>
        <strain evidence="9">CCM 8934</strain>
    </source>
</reference>
<feature type="domain" description="Alpha-L-rhamnosidase concanavalin-like" evidence="4">
    <location>
        <begin position="223"/>
        <end position="332"/>
    </location>
</feature>
<dbReference type="Gene3D" id="2.60.420.10">
    <property type="entry name" value="Maltose phosphorylase, domain 3"/>
    <property type="match status" value="1"/>
</dbReference>
<dbReference type="EC" id="3.2.1.40" evidence="2"/>
<dbReference type="GO" id="GO:0016787">
    <property type="term" value="F:hydrolase activity"/>
    <property type="evidence" value="ECO:0007669"/>
    <property type="project" value="UniProtKB-KW"/>
</dbReference>
<dbReference type="Gene3D" id="2.60.120.260">
    <property type="entry name" value="Galactose-binding domain-like"/>
    <property type="match status" value="2"/>
</dbReference>